<evidence type="ECO:0000256" key="3">
    <source>
        <dbReference type="ARBA" id="ARBA00033306"/>
    </source>
</evidence>
<evidence type="ECO:0000256" key="2">
    <source>
        <dbReference type="ARBA" id="ARBA00019181"/>
    </source>
</evidence>
<dbReference type="EMBL" id="AHAT01031373">
    <property type="status" value="NOT_ANNOTATED_CDS"/>
    <property type="molecule type" value="Genomic_DNA"/>
</dbReference>
<proteinExistence type="inferred from homology"/>
<reference evidence="6" key="2">
    <citation type="submission" date="2025-08" db="UniProtKB">
        <authorList>
            <consortium name="Ensembl"/>
        </authorList>
    </citation>
    <scope>IDENTIFICATION</scope>
</reference>
<dbReference type="PANTHER" id="PTHR34639:SF1">
    <property type="entry name" value="PROTEIN FLATTOP"/>
    <property type="match status" value="1"/>
</dbReference>
<protein>
    <recommendedName>
        <fullName evidence="2">Protein Flattop</fullName>
    </recommendedName>
    <alternativeName>
        <fullName evidence="3">Cilia- and flagella-associated protein 126</fullName>
    </alternativeName>
</protein>
<dbReference type="GO" id="GO:0036064">
    <property type="term" value="C:ciliary basal body"/>
    <property type="evidence" value="ECO:0000318"/>
    <property type="project" value="GO_Central"/>
</dbReference>
<evidence type="ECO:0000313" key="6">
    <source>
        <dbReference type="Ensembl" id="ENSLOCP00000019115.1"/>
    </source>
</evidence>
<evidence type="ECO:0000313" key="7">
    <source>
        <dbReference type="Proteomes" id="UP000018468"/>
    </source>
</evidence>
<dbReference type="InParanoid" id="W5NEQ6"/>
<dbReference type="OMA" id="QSWTIPK"/>
<comment type="function">
    <text evidence="4">Microtubule inner protein (MIP) part of the dynein-decorated doublet microtubules (DMTs) in cilia axoneme. Acts as a regulator of cilium basal body docking and positioning in mono- and multiciliated cells. Regulates basal body docking and cilia formation in multiciliated lung cells. Regulates kinocilium positioning and stereocilia bundle morphogenesis in the inner ear.</text>
</comment>
<dbReference type="CDD" id="cd23705">
    <property type="entry name" value="Flattop"/>
    <property type="match status" value="1"/>
</dbReference>
<dbReference type="eggNOG" id="ENOG502S5M4">
    <property type="taxonomic scope" value="Eukaryota"/>
</dbReference>
<dbReference type="Pfam" id="PF22611">
    <property type="entry name" value="CFAP126"/>
    <property type="match status" value="1"/>
</dbReference>
<dbReference type="AlphaFoldDB" id="W5NEQ6"/>
<evidence type="ECO:0000256" key="4">
    <source>
        <dbReference type="ARBA" id="ARBA00045261"/>
    </source>
</evidence>
<dbReference type="Proteomes" id="UP000018468">
    <property type="component" value="Linkage group LG1"/>
</dbReference>
<dbReference type="InterPro" id="IPR038797">
    <property type="entry name" value="Fltp"/>
</dbReference>
<sequence>MASSFTANQYEDAFKSQKLQSWTIPKQFKERPSRLDGHTQFIVNDRGHLLPGLKSKKQTAWGSYVGTWDLPRRISPGYINYTARSEGGVAKLRTWVERNSFSINSRAEKEKMNKDPQTPINQEEIQQPEASPRPPSLEGAPATSRPATQEKTDSPQQEASLLPPTAEKPTSEAN</sequence>
<feature type="region of interest" description="Disordered" evidence="5">
    <location>
        <begin position="101"/>
        <end position="174"/>
    </location>
</feature>
<dbReference type="PANTHER" id="PTHR34639">
    <property type="entry name" value="PROTEIN FLATTOP"/>
    <property type="match status" value="1"/>
</dbReference>
<keyword evidence="7" id="KW-1185">Reference proteome</keyword>
<dbReference type="STRING" id="7918.ENSLOCP00000019115"/>
<dbReference type="GeneID" id="102686996"/>
<feature type="compositionally biased region" description="Polar residues" evidence="5">
    <location>
        <begin position="115"/>
        <end position="129"/>
    </location>
</feature>
<reference evidence="6" key="3">
    <citation type="submission" date="2025-09" db="UniProtKB">
        <authorList>
            <consortium name="Ensembl"/>
        </authorList>
    </citation>
    <scope>IDENTIFICATION</scope>
</reference>
<dbReference type="HOGENOM" id="CLU_108980_0_0_1"/>
<dbReference type="OrthoDB" id="521617at2759"/>
<comment type="similarity">
    <text evidence="1">Belongs to the Flattop family.</text>
</comment>
<name>W5NEQ6_LEPOC</name>
<evidence type="ECO:0000256" key="1">
    <source>
        <dbReference type="ARBA" id="ARBA00009887"/>
    </source>
</evidence>
<reference evidence="7" key="1">
    <citation type="submission" date="2011-12" db="EMBL/GenBank/DDBJ databases">
        <title>The Draft Genome of Lepisosteus oculatus.</title>
        <authorList>
            <consortium name="The Broad Institute Genome Assembly &amp; Analysis Group"/>
            <consortium name="Computational R&amp;D Group"/>
            <consortium name="and Sequencing Platform"/>
            <person name="Di Palma F."/>
            <person name="Alfoldi J."/>
            <person name="Johnson J."/>
            <person name="Berlin A."/>
            <person name="Gnerre S."/>
            <person name="Jaffe D."/>
            <person name="MacCallum I."/>
            <person name="Young S."/>
            <person name="Walker B.J."/>
            <person name="Lander E.S."/>
            <person name="Lindblad-Toh K."/>
        </authorList>
    </citation>
    <scope>NUCLEOTIDE SEQUENCE [LARGE SCALE GENOMIC DNA]</scope>
</reference>
<organism evidence="6 7">
    <name type="scientific">Lepisosteus oculatus</name>
    <name type="common">Spotted gar</name>
    <dbReference type="NCBI Taxonomy" id="7918"/>
    <lineage>
        <taxon>Eukaryota</taxon>
        <taxon>Metazoa</taxon>
        <taxon>Chordata</taxon>
        <taxon>Craniata</taxon>
        <taxon>Vertebrata</taxon>
        <taxon>Euteleostomi</taxon>
        <taxon>Actinopterygii</taxon>
        <taxon>Neopterygii</taxon>
        <taxon>Holostei</taxon>
        <taxon>Semionotiformes</taxon>
        <taxon>Lepisosteidae</taxon>
        <taxon>Lepisosteus</taxon>
    </lineage>
</organism>
<dbReference type="CTD" id="257177"/>
<dbReference type="Bgee" id="ENSLOCG00000015532">
    <property type="expression patterns" value="Expressed in testis and 13 other cell types or tissues"/>
</dbReference>
<dbReference type="FunCoup" id="W5NEQ6">
    <property type="interactions" value="34"/>
</dbReference>
<evidence type="ECO:0000256" key="5">
    <source>
        <dbReference type="SAM" id="MobiDB-lite"/>
    </source>
</evidence>
<dbReference type="GO" id="GO:0044782">
    <property type="term" value="P:cilium organization"/>
    <property type="evidence" value="ECO:0000318"/>
    <property type="project" value="GO_Central"/>
</dbReference>
<accession>W5NEQ6</accession>
<dbReference type="GeneTree" id="ENSGT00390000001092"/>
<dbReference type="Ensembl" id="ENSLOCT00000019147.1">
    <property type="protein sequence ID" value="ENSLOCP00000019115.1"/>
    <property type="gene ID" value="ENSLOCG00000015532.1"/>
</dbReference>